<sequence length="64" mass="6945">MSLVNTLDNTVELERAEAGISDVPITQEILDNCIATSIDVNGKETVLEVKADNKGLRNSHAFCQ</sequence>
<organism evidence="1 2">
    <name type="scientific">Blautia parvula</name>
    <dbReference type="NCBI Taxonomy" id="2877527"/>
    <lineage>
        <taxon>Bacteria</taxon>
        <taxon>Bacillati</taxon>
        <taxon>Bacillota</taxon>
        <taxon>Clostridia</taxon>
        <taxon>Lachnospirales</taxon>
        <taxon>Lachnospiraceae</taxon>
        <taxon>Blautia</taxon>
    </lineage>
</organism>
<dbReference type="EMBL" id="BAABZQ010000001">
    <property type="protein sequence ID" value="GAA6501310.1"/>
    <property type="molecule type" value="Genomic_DNA"/>
</dbReference>
<protein>
    <submittedName>
        <fullName evidence="1">Uncharacterized protein</fullName>
    </submittedName>
</protein>
<gene>
    <name evidence="1" type="ORF">K340107D12_41260</name>
</gene>
<evidence type="ECO:0000313" key="2">
    <source>
        <dbReference type="Proteomes" id="UP001600941"/>
    </source>
</evidence>
<proteinExistence type="predicted"/>
<reference evidence="1 2" key="1">
    <citation type="submission" date="2024-04" db="EMBL/GenBank/DDBJ databases">
        <title>Defined microbial consortia suppress multidrug-resistant proinflammatory Enterobacteriaceae via ecological control.</title>
        <authorList>
            <person name="Furuichi M."/>
            <person name="Kawaguchi T."/>
            <person name="Pust M."/>
            <person name="Yasuma K."/>
            <person name="Plichta D."/>
            <person name="Hasegawa N."/>
            <person name="Ohya T."/>
            <person name="Bhattarai S."/>
            <person name="Sasajima S."/>
            <person name="Aoto Y."/>
            <person name="Tuganbaev T."/>
            <person name="Yaginuma M."/>
            <person name="Ueda M."/>
            <person name="Okahashi N."/>
            <person name="Amafuji K."/>
            <person name="Kiridooshi Y."/>
            <person name="Sugita K."/>
            <person name="Strazar M."/>
            <person name="Skelly A."/>
            <person name="Suda W."/>
            <person name="Hattori M."/>
            <person name="Nakamoto N."/>
            <person name="Caballero S."/>
            <person name="Norman J."/>
            <person name="Olle B."/>
            <person name="Tanoue T."/>
            <person name="Arita M."/>
            <person name="Bucci V."/>
            <person name="Atarashi K."/>
            <person name="Xavier R."/>
            <person name="Honda K."/>
        </authorList>
    </citation>
    <scope>NUCLEOTIDE SEQUENCE [LARGE SCALE GENOMIC DNA]</scope>
    <source>
        <strain evidence="2">k34-0107-D12</strain>
    </source>
</reference>
<keyword evidence="2" id="KW-1185">Reference proteome</keyword>
<name>A0ABQ0BXP3_9FIRM</name>
<evidence type="ECO:0000313" key="1">
    <source>
        <dbReference type="EMBL" id="GAA6501310.1"/>
    </source>
</evidence>
<dbReference type="Proteomes" id="UP001600941">
    <property type="component" value="Unassembled WGS sequence"/>
</dbReference>
<accession>A0ABQ0BXP3</accession>
<comment type="caution">
    <text evidence="1">The sequence shown here is derived from an EMBL/GenBank/DDBJ whole genome shotgun (WGS) entry which is preliminary data.</text>
</comment>